<organism evidence="1 2">
    <name type="scientific">Microbulbifer flavimaris</name>
    <dbReference type="NCBI Taxonomy" id="1781068"/>
    <lineage>
        <taxon>Bacteria</taxon>
        <taxon>Pseudomonadati</taxon>
        <taxon>Pseudomonadota</taxon>
        <taxon>Gammaproteobacteria</taxon>
        <taxon>Cellvibrionales</taxon>
        <taxon>Microbulbiferaceae</taxon>
        <taxon>Microbulbifer</taxon>
    </lineage>
</organism>
<reference evidence="1" key="1">
    <citation type="submission" date="2017-08" db="EMBL/GenBank/DDBJ databases">
        <title>Microbulbifer marisrubri sp. nov., a halophilic alphaproteobacterium isolated from marine sediment of the Yellow Sea, China.</title>
        <authorList>
            <person name="Zhang G."/>
            <person name="Xiong Q."/>
        </authorList>
    </citation>
    <scope>NUCLEOTIDE SEQUENCE [LARGE SCALE GENOMIC DNA]</scope>
    <source>
        <strain evidence="1">WRN-8</strain>
    </source>
</reference>
<evidence type="ECO:0000313" key="1">
    <source>
        <dbReference type="EMBL" id="PCO05741.1"/>
    </source>
</evidence>
<sequence>MEQRAELMRLSFAEFDQDPEKGWRPFYEKRCFGAAQELLSMYIERNPGVAKKNFMLNFHAGQMCAFTGDYEAAETYFRKSYSGRVSSWSNWDAFVDANIAFINSDISDLERAKSKIEQQVTITEGAYPNFPSHLYGKKINLDVVKAFMACIGKSYSIAYHDCRI</sequence>
<name>A0ABX4I092_9GAMM</name>
<keyword evidence="2" id="KW-1185">Reference proteome</keyword>
<comment type="caution">
    <text evidence="1">The sequence shown here is derived from an EMBL/GenBank/DDBJ whole genome shotgun (WGS) entry which is preliminary data.</text>
</comment>
<proteinExistence type="predicted"/>
<protein>
    <recommendedName>
        <fullName evidence="3">Tetratricopeptide repeat protein</fullName>
    </recommendedName>
</protein>
<dbReference type="EMBL" id="LRFG02000002">
    <property type="protein sequence ID" value="PCO05741.1"/>
    <property type="molecule type" value="Genomic_DNA"/>
</dbReference>
<gene>
    <name evidence="1" type="ORF">AWR36_006940</name>
</gene>
<dbReference type="Proteomes" id="UP000218427">
    <property type="component" value="Unassembled WGS sequence"/>
</dbReference>
<evidence type="ECO:0008006" key="3">
    <source>
        <dbReference type="Google" id="ProtNLM"/>
    </source>
</evidence>
<accession>A0ABX4I092</accession>
<evidence type="ECO:0000313" key="2">
    <source>
        <dbReference type="Proteomes" id="UP000218427"/>
    </source>
</evidence>